<organism evidence="3 4">
    <name type="scientific">bacterium (Candidatus Gribaldobacteria) CG07_land_8_20_14_0_80_33_18</name>
    <dbReference type="NCBI Taxonomy" id="2014272"/>
    <lineage>
        <taxon>Bacteria</taxon>
        <taxon>Candidatus Gribaldobacteria</taxon>
    </lineage>
</organism>
<keyword evidence="1" id="KW-0472">Membrane</keyword>
<evidence type="ECO:0000313" key="4">
    <source>
        <dbReference type="Proteomes" id="UP000228777"/>
    </source>
</evidence>
<dbReference type="AlphaFoldDB" id="A0A2M6Z2H4"/>
<dbReference type="Pfam" id="PF00534">
    <property type="entry name" value="Glycos_transf_1"/>
    <property type="match status" value="1"/>
</dbReference>
<dbReference type="Proteomes" id="UP000228777">
    <property type="component" value="Unassembled WGS sequence"/>
</dbReference>
<dbReference type="SUPFAM" id="SSF53756">
    <property type="entry name" value="UDP-Glycosyltransferase/glycogen phosphorylase"/>
    <property type="match status" value="1"/>
</dbReference>
<dbReference type="PANTHER" id="PTHR45947">
    <property type="entry name" value="SULFOQUINOVOSYL TRANSFERASE SQD2"/>
    <property type="match status" value="1"/>
</dbReference>
<accession>A0A2M6Z2H4</accession>
<dbReference type="InterPro" id="IPR001296">
    <property type="entry name" value="Glyco_trans_1"/>
</dbReference>
<keyword evidence="1" id="KW-1133">Transmembrane helix</keyword>
<feature type="domain" description="Glycosyl transferase family 1" evidence="2">
    <location>
        <begin position="220"/>
        <end position="379"/>
    </location>
</feature>
<sequence>MTNNLKRKSIVFFLNWVQGQEEGLTGGDRIWIELAKKWSPKTKLSILGSEEAVRIGRKNISQKIEMLICSKEIRSKNLLSVNSLFKNSISRTIKGFIFLRTFLKNNKVDYLYSSSDFPADSIPCFLTKLLHPKLIWIAGFYLFAPPFWDKNSPYKKIAFFRGFAYWFSQIPTYLLINLFADLVFVTSEPDKRKFINSKREEEKVIVVRGGVDVTGSKNYKQTGKNKKYLACFIGRLHYQKGVLELVDIWKRVVGKNSKAKLAIIGNGELKSALCAKIKDQKMKKNIDLFGFMDGEAKFEIFKNSKIIVHPAIFDSGGMAAAEGMAWGLPGVSFDLESLKTYYPKGMLKTPCFNLDQFADNILKLNEDSEKYKNYSKEAQDLINQEWDWDKRAERIFDKVFRR</sequence>
<reference evidence="4" key="1">
    <citation type="submission" date="2017-09" db="EMBL/GenBank/DDBJ databases">
        <title>Depth-based differentiation of microbial function through sediment-hosted aquifers and enrichment of novel symbionts in the deep terrestrial subsurface.</title>
        <authorList>
            <person name="Probst A.J."/>
            <person name="Ladd B."/>
            <person name="Jarett J.K."/>
            <person name="Geller-Mcgrath D.E."/>
            <person name="Sieber C.M.K."/>
            <person name="Emerson J.B."/>
            <person name="Anantharaman K."/>
            <person name="Thomas B.C."/>
            <person name="Malmstrom R."/>
            <person name="Stieglmeier M."/>
            <person name="Klingl A."/>
            <person name="Woyke T."/>
            <person name="Ryan C.M."/>
            <person name="Banfield J.F."/>
        </authorList>
    </citation>
    <scope>NUCLEOTIDE SEQUENCE [LARGE SCALE GENOMIC DNA]</scope>
</reference>
<dbReference type="CDD" id="cd03801">
    <property type="entry name" value="GT4_PimA-like"/>
    <property type="match status" value="1"/>
</dbReference>
<feature type="transmembrane region" description="Helical" evidence="1">
    <location>
        <begin position="163"/>
        <end position="185"/>
    </location>
</feature>
<dbReference type="EMBL" id="PEWP01000040">
    <property type="protein sequence ID" value="PIU46619.1"/>
    <property type="molecule type" value="Genomic_DNA"/>
</dbReference>
<evidence type="ECO:0000313" key="3">
    <source>
        <dbReference type="EMBL" id="PIU46619.1"/>
    </source>
</evidence>
<gene>
    <name evidence="3" type="ORF">COS93_02105</name>
</gene>
<dbReference type="Gene3D" id="3.40.50.2000">
    <property type="entry name" value="Glycogen Phosphorylase B"/>
    <property type="match status" value="2"/>
</dbReference>
<dbReference type="PANTHER" id="PTHR45947:SF3">
    <property type="entry name" value="SULFOQUINOVOSYL TRANSFERASE SQD2"/>
    <property type="match status" value="1"/>
</dbReference>
<proteinExistence type="predicted"/>
<protein>
    <recommendedName>
        <fullName evidence="2">Glycosyl transferase family 1 domain-containing protein</fullName>
    </recommendedName>
</protein>
<evidence type="ECO:0000256" key="1">
    <source>
        <dbReference type="SAM" id="Phobius"/>
    </source>
</evidence>
<evidence type="ECO:0000259" key="2">
    <source>
        <dbReference type="Pfam" id="PF00534"/>
    </source>
</evidence>
<comment type="caution">
    <text evidence="3">The sequence shown here is derived from an EMBL/GenBank/DDBJ whole genome shotgun (WGS) entry which is preliminary data.</text>
</comment>
<dbReference type="GO" id="GO:0016757">
    <property type="term" value="F:glycosyltransferase activity"/>
    <property type="evidence" value="ECO:0007669"/>
    <property type="project" value="InterPro"/>
</dbReference>
<dbReference type="InterPro" id="IPR050194">
    <property type="entry name" value="Glycosyltransferase_grp1"/>
</dbReference>
<name>A0A2M6Z2H4_9BACT</name>
<feature type="transmembrane region" description="Helical" evidence="1">
    <location>
        <begin position="130"/>
        <end position="148"/>
    </location>
</feature>
<keyword evidence="1" id="KW-0812">Transmembrane</keyword>